<reference evidence="8" key="1">
    <citation type="submission" date="2020-08" db="EMBL/GenBank/DDBJ databases">
        <title>Plant Genome Project.</title>
        <authorList>
            <person name="Zhang R.-G."/>
        </authorList>
    </citation>
    <scope>NUCLEOTIDE SEQUENCE</scope>
    <source>
        <strain evidence="8">WSP0</strain>
        <tissue evidence="8">Leaf</tissue>
    </source>
</reference>
<dbReference type="Gene3D" id="1.10.287.110">
    <property type="entry name" value="DnaJ domain"/>
    <property type="match status" value="1"/>
</dbReference>
<feature type="compositionally biased region" description="Low complexity" evidence="6">
    <location>
        <begin position="375"/>
        <end position="386"/>
    </location>
</feature>
<comment type="caution">
    <text evidence="8">The sequence shown here is derived from an EMBL/GenBank/DDBJ whole genome shotgun (WGS) entry which is preliminary data.</text>
</comment>
<dbReference type="SUPFAM" id="SSF46565">
    <property type="entry name" value="Chaperone J-domain"/>
    <property type="match status" value="1"/>
</dbReference>
<evidence type="ECO:0000256" key="1">
    <source>
        <dbReference type="ARBA" id="ARBA00004370"/>
    </source>
</evidence>
<accession>A0AAV6IY01</accession>
<dbReference type="PROSITE" id="PS00636">
    <property type="entry name" value="DNAJ_1"/>
    <property type="match status" value="1"/>
</dbReference>
<keyword evidence="3" id="KW-0472">Membrane</keyword>
<dbReference type="EMBL" id="JACTNZ010000009">
    <property type="protein sequence ID" value="KAG5532382.1"/>
    <property type="molecule type" value="Genomic_DNA"/>
</dbReference>
<gene>
    <name evidence="8" type="ORF">RHGRI_026873</name>
</gene>
<dbReference type="PANTHER" id="PTHR44272:SF3">
    <property type="entry name" value="J DOMAIN-CONTAINING PROTEIN"/>
    <property type="match status" value="1"/>
</dbReference>
<dbReference type="PROSITE" id="PS50076">
    <property type="entry name" value="DNAJ_2"/>
    <property type="match status" value="1"/>
</dbReference>
<evidence type="ECO:0000256" key="3">
    <source>
        <dbReference type="ARBA" id="ARBA00023136"/>
    </source>
</evidence>
<dbReference type="InterPro" id="IPR036869">
    <property type="entry name" value="J_dom_sf"/>
</dbReference>
<feature type="region of interest" description="Disordered" evidence="6">
    <location>
        <begin position="375"/>
        <end position="428"/>
    </location>
</feature>
<feature type="domain" description="J" evidence="7">
    <location>
        <begin position="25"/>
        <end position="90"/>
    </location>
</feature>
<protein>
    <recommendedName>
        <fullName evidence="7">J domain-containing protein</fullName>
    </recommendedName>
</protein>
<keyword evidence="2 5" id="KW-0175">Coiled coil</keyword>
<dbReference type="CDD" id="cd06257">
    <property type="entry name" value="DnaJ"/>
    <property type="match status" value="1"/>
</dbReference>
<evidence type="ECO:0000259" key="7">
    <source>
        <dbReference type="PROSITE" id="PS50076"/>
    </source>
</evidence>
<comment type="subcellular location">
    <subcellularLocation>
        <location evidence="1">Membrane</location>
    </subcellularLocation>
</comment>
<name>A0AAV6IY01_9ERIC</name>
<dbReference type="Pfam" id="PF00226">
    <property type="entry name" value="DnaJ"/>
    <property type="match status" value="1"/>
</dbReference>
<evidence type="ECO:0000256" key="6">
    <source>
        <dbReference type="SAM" id="MobiDB-lite"/>
    </source>
</evidence>
<dbReference type="FunFam" id="1.10.287.110:FF:000097">
    <property type="entry name" value="Chaperone protein dnaJ 16"/>
    <property type="match status" value="1"/>
</dbReference>
<dbReference type="InterPro" id="IPR052812">
    <property type="entry name" value="Plant_DnaJ_domain"/>
</dbReference>
<dbReference type="InterPro" id="IPR018253">
    <property type="entry name" value="DnaJ_domain_CS"/>
</dbReference>
<dbReference type="AlphaFoldDB" id="A0AAV6IY01"/>
<keyword evidence="4" id="KW-0143">Chaperone</keyword>
<evidence type="ECO:0000256" key="5">
    <source>
        <dbReference type="SAM" id="Coils"/>
    </source>
</evidence>
<dbReference type="GO" id="GO:0016020">
    <property type="term" value="C:membrane"/>
    <property type="evidence" value="ECO:0007669"/>
    <property type="project" value="UniProtKB-SubCell"/>
</dbReference>
<evidence type="ECO:0000313" key="8">
    <source>
        <dbReference type="EMBL" id="KAG5532382.1"/>
    </source>
</evidence>
<evidence type="ECO:0000256" key="4">
    <source>
        <dbReference type="ARBA" id="ARBA00023186"/>
    </source>
</evidence>
<proteinExistence type="predicted"/>
<keyword evidence="9" id="KW-1185">Reference proteome</keyword>
<organism evidence="8 9">
    <name type="scientific">Rhododendron griersonianum</name>
    <dbReference type="NCBI Taxonomy" id="479676"/>
    <lineage>
        <taxon>Eukaryota</taxon>
        <taxon>Viridiplantae</taxon>
        <taxon>Streptophyta</taxon>
        <taxon>Embryophyta</taxon>
        <taxon>Tracheophyta</taxon>
        <taxon>Spermatophyta</taxon>
        <taxon>Magnoliopsida</taxon>
        <taxon>eudicotyledons</taxon>
        <taxon>Gunneridae</taxon>
        <taxon>Pentapetalae</taxon>
        <taxon>asterids</taxon>
        <taxon>Ericales</taxon>
        <taxon>Ericaceae</taxon>
        <taxon>Ericoideae</taxon>
        <taxon>Rhodoreae</taxon>
        <taxon>Rhododendron</taxon>
    </lineage>
</organism>
<sequence length="428" mass="47024">MGGSKMEGGSKTEGTSALAPALRRDPYEVLSVTRDSTDQEIKTAYRKLALKYHPDKNVNNPEASELFKEVAYSYSILSDPEKRRQFDNAGFEALDAEGMDMEIDLSNLGTVNTMFAALFSKLGVPIKTTISANVLEEALNGTVTVRPLPIGTSVSGKVEKQCAHFFGVTISEEQAESGIVIRVTSAAQSKFKLLYFEQDANGGYGLGLQEDSEKTGKVTSAGMYFLHFQVYRMDSTVNALAMAKDPEAAFFKKLEGLQPCEVSELKPGTHIFAVYGDNFFKTASYTIEAVCAKSYEDTTNKLKEIEAQILRKRTDLRQFETEYRKALARFQEVTNRYSQEKQSVDELLKQRDSIHSSFTIARSVVISGGSGAHVSNGSFSSSSSTSKVPGEDFKPESPGEDGSSDGKDKSSRKKWYNLNLKGSDKKVG</sequence>
<evidence type="ECO:0000256" key="2">
    <source>
        <dbReference type="ARBA" id="ARBA00023054"/>
    </source>
</evidence>
<dbReference type="PANTHER" id="PTHR44272">
    <property type="entry name" value="DNAJ DOMAIN (PROKARYOTIC HEAT SHOCK PROTEIN)"/>
    <property type="match status" value="1"/>
</dbReference>
<evidence type="ECO:0000313" key="9">
    <source>
        <dbReference type="Proteomes" id="UP000823749"/>
    </source>
</evidence>
<feature type="region of interest" description="Disordered" evidence="6">
    <location>
        <begin position="1"/>
        <end position="22"/>
    </location>
</feature>
<dbReference type="SMART" id="SM00271">
    <property type="entry name" value="DnaJ"/>
    <property type="match status" value="1"/>
</dbReference>
<dbReference type="Proteomes" id="UP000823749">
    <property type="component" value="Chromosome 9"/>
</dbReference>
<dbReference type="PRINTS" id="PR00625">
    <property type="entry name" value="JDOMAIN"/>
</dbReference>
<dbReference type="InterPro" id="IPR001623">
    <property type="entry name" value="DnaJ_domain"/>
</dbReference>
<feature type="coiled-coil region" evidence="5">
    <location>
        <begin position="295"/>
        <end position="350"/>
    </location>
</feature>